<dbReference type="AlphaFoldDB" id="A0AAE5GTB8"/>
<comment type="caution">
    <text evidence="1">The sequence shown here is derived from an EMBL/GenBank/DDBJ whole genome shotgun (WGS) entry which is preliminary data.</text>
</comment>
<accession>A0AAE5GTB8</accession>
<organism evidence="1 2">
    <name type="scientific">Vibrio tubiashii</name>
    <dbReference type="NCBI Taxonomy" id="29498"/>
    <lineage>
        <taxon>Bacteria</taxon>
        <taxon>Pseudomonadati</taxon>
        <taxon>Pseudomonadota</taxon>
        <taxon>Gammaproteobacteria</taxon>
        <taxon>Vibrionales</taxon>
        <taxon>Vibrionaceae</taxon>
        <taxon>Vibrio</taxon>
        <taxon>Vibrio oreintalis group</taxon>
    </lineage>
</organism>
<evidence type="ECO:0000313" key="1">
    <source>
        <dbReference type="EMBL" id="NOI82781.1"/>
    </source>
</evidence>
<evidence type="ECO:0000313" key="2">
    <source>
        <dbReference type="Proteomes" id="UP000572722"/>
    </source>
</evidence>
<dbReference type="EMBL" id="VTXO01000009">
    <property type="protein sequence ID" value="NOI82781.1"/>
    <property type="molecule type" value="Genomic_DNA"/>
</dbReference>
<gene>
    <name evidence="1" type="ORF">F0237_19115</name>
</gene>
<sequence length="329" mass="37278">MRARSVLEHYLTDFTASKYGRDKSTVANKMADNGATLMLLNGSDDGSNPAAELDGQPLFQEEIQVEGGTWYMTQNYEHRDATFEEILHLVHDYGIGVDGYSQFIGALPNYQAEIRHAQLEALKRDIWGMGSFSKDWIDELANENSLSQEYLASVIDAYYGLWGAYPSQPMRMMEENTGGYGMWGVYIAANRDEVQQRDPIGYQLAEDFFQPYLTYDAHLDPSLSGVFSLQYDENKLYTNQSRYLKDVTVTGNNEVDIVVNALDNNITGNSQLNRVIFSGFKSDYLIGLEGEIVRVTDKVAKRDGINQLENIEILQFKDEDILVSELTRQ</sequence>
<proteinExistence type="predicted"/>
<protein>
    <submittedName>
        <fullName evidence="1">Uncharacterized protein</fullName>
    </submittedName>
</protein>
<name>A0AAE5GTB8_9VIBR</name>
<reference evidence="1 2" key="1">
    <citation type="submission" date="2019-08" db="EMBL/GenBank/DDBJ databases">
        <title>Draft genome sequencing and comparative genomics of hatchery-associated Vibrios.</title>
        <authorList>
            <person name="Kehlet-Delgado H."/>
            <person name="Mueller R.S."/>
        </authorList>
    </citation>
    <scope>NUCLEOTIDE SEQUENCE [LARGE SCALE GENOMIC DNA]</scope>
    <source>
        <strain evidence="1 2">01-65-5-1</strain>
    </source>
</reference>
<dbReference type="Proteomes" id="UP000572722">
    <property type="component" value="Unassembled WGS sequence"/>
</dbReference>